<dbReference type="GO" id="GO:0042062">
    <property type="term" value="P:long-term strengthening of neuromuscular junction"/>
    <property type="evidence" value="ECO:0007669"/>
    <property type="project" value="UniProtKB-ARBA"/>
</dbReference>
<dbReference type="FunFam" id="1.20.58.60:FF:000007">
    <property type="entry name" value="Spectrin alpha chain non-erythrocytic 1"/>
    <property type="match status" value="2"/>
</dbReference>
<dbReference type="GO" id="GO:0016328">
    <property type="term" value="C:lateral plasma membrane"/>
    <property type="evidence" value="ECO:0007669"/>
    <property type="project" value="UniProtKB-ARBA"/>
</dbReference>
<dbReference type="SUPFAM" id="SSF46966">
    <property type="entry name" value="Spectrin repeat"/>
    <property type="match status" value="16"/>
</dbReference>
<reference evidence="13 14" key="1">
    <citation type="submission" date="2023-11" db="EMBL/GenBank/DDBJ databases">
        <title>Halocaridina rubra genome assembly.</title>
        <authorList>
            <person name="Smith C."/>
        </authorList>
    </citation>
    <scope>NUCLEOTIDE SEQUENCE [LARGE SCALE GENOMIC DNA]</scope>
    <source>
        <strain evidence="13">EP-1</strain>
        <tissue evidence="13">Whole</tissue>
    </source>
</reference>
<evidence type="ECO:0000256" key="6">
    <source>
        <dbReference type="ARBA" id="ARBA00022553"/>
    </source>
</evidence>
<dbReference type="FunFam" id="1.20.58.60:FF:000013">
    <property type="entry name" value="Spectrin alpha chain, non-erythrocytic 1"/>
    <property type="match status" value="1"/>
</dbReference>
<dbReference type="GO" id="GO:0016199">
    <property type="term" value="P:axon midline choice point recognition"/>
    <property type="evidence" value="ECO:0007669"/>
    <property type="project" value="UniProtKB-ARBA"/>
</dbReference>
<sequence length="2197" mass="256270">MTANFQRRRIHQINSSLQRYTAGFPPESQSRAMEVDLLETADEIQAHRDHILFKYAKFQSDAHLKGEMLQDSRRFQYFKRDSQELESWIQEKLQIASDENFKDHTNAQAKIQKHQAFEAEVAANDNTIKALDKTGTEMIAQKHFASDAIRKTLDKLHHLWEQLLSQSAKKGIALKQVLELVQFQRKCNEVMYWINDKEAYLNCEEYGTTLEHVTALQRKYDEFEKDMSVHEYRISEVNKHAEKITQEGQREVDIINKHMRDLNEAWKRLCQLALVRKEKLFGALEIQRFNRDANETIAWINEKDASLQTEEYGRDMVSVQSLQRKHEAIELDLSALKDKESYLEKEATRLIEIHANEAVPIQSKLAEIKQLWVSLTAKAQERRRKLDDSHGFHAFLSDFRDHISWINDMKAIINADDIAKDLMGAEALLERHYERKSEIDARKYSLESISKEGEILIEKNHSAKEDIRNKLSILTQEMDSLLALWTECLVLYKQCLKLQVFYRDSEQVETWMARQETFLENEDLGDSIDSVEELIKKHKDFERSLSVQGENISTLDEFANKLIEGQHYAREDVAQRREIILKRRVALLDLSTYRRVMLDDSYAFQKFERDYEETKGWINEKLKIATDDSYLDPTNLVAKLQKHITFNMELDANKSRTEDIAFTGKELIDADHYAKERINDHKKEILQLWNSLEEASKSKGSKLEEASQEQQFIRLVEDLELWLSEVESQVKSEDYGKNLIGMQNLLKNHALLEADVASHKDRVDSIRTAAQQFIDQNHFDAEMIKEKQVALQVRYDALQEPMIKRKELLKEALCLYQLLRDIDDEKAWIREKETIANSANLGKGLIGIQNLIKKHQVLLAEISNHEHRIFEVITLGEKMLNDSHFAEENIRKSIKTLSQCWAELKEDANRRKQNLDDSLRTHQYYADANEAESWMTEKEPIAAANDYGKDEDSAEALLKKQGALMCDLEAFSSTIANLEEQAAECRCIDPVASKRGTEVVIATFDYKKRTPREISIKKNDVLTLLNTRDRDWWKVAIDDKQGYVPANYVKKVDADWVDSQRDCPDENMTASKQSRIREQYEHLMELARQRHNKLAETVQAYVLVREAAELSKWIQDKEQHGISGKMTTSLEEVEELQKNFDSFQDDMRANEERLADMNNMLVQLQSLGETEAAQKMQHQINELNSKWQTLQKMAQARQFQLVSENHVQRLNRDTDETKEWINEKDEALKSDDYGKDLPSVQALQRKHEGLERDMAALGDKIRQLEETGNLLLKTHPDKAEIISSMQCELQEFWTQVTKKANARREKLLDSYDFQRFLSNYRDLSSWITSMMGLVSLDELANDVTAAEALKERHQEYRGEIDARSVVFQNFELFGHQLIHNNHFASSEIQRKLEDMNEARQELERTWIKRKLTLDQCLELQVFLSDCEQAGKWMNSRKDILESDDADASSSDNVEILIKKHENIDKVFNAQEEKIAAIALYADQLLTKENYASTDIGGKKTQVLDRWQKLKQLLIRKRSLLGESQMLQQFSHDADEIENWIAEKLQVATEENFRDHTNIQSKHQKHQAFESEIAANADRVQAVLAMGQNLIDKYQCAGSEDAVKQRIKSISKRWDLLTRRTEEKFLKLKEANKQKFFFTAVKDLEFWLGEVESLLTNEEVGKDLVSVQNLMKKHRLLEADIEAHEDKIKDISDLADNLIDGGQLDNGIIHEKKQSIKERYERLEKLAAHHQSELQEALILHQFFRDIADEESWIKEKMLLMASDDYGRDITGVQNLRKKHRRLEIELTSHESSIESVQQNAEKLMGVCTVGVHEIVERLQKLSETWSQLKALADERGQKLNESLIYQQFIAKFEEEEVWISERMQLLSVLGYGNNMAVVKGLLKKHESFEIDFALHRDRCEEVTENGNELIANGNHNKDRIQKRCQSLSDKLDALNNSATQRKRKLEDNVAFVQFKWKADVVESWIKHRSQAMSKERGRDLPEVLMLLAEQETYNTGLHAFGKEGVLAITSLKNQLVSRKHEQSESIIKRHDDVIAHWEKLCHDAYEYKSKLQETEKQYRDIEDLYMLFAKKASAFNSWFENAEEDLTDPVRCNSTEEIMVLCNTHDKFKTSLYAAEEDYNALIKIAEELKTYKVGPNPYTWFTMESLQETWNTLHLIIKERDEELANEKKRQAKNETLRKEFAKYVTEFYRQLTEAR</sequence>
<dbReference type="PRINTS" id="PR01887">
    <property type="entry name" value="SPECTRNALPHA"/>
</dbReference>
<dbReference type="GO" id="GO:0007026">
    <property type="term" value="P:negative regulation of microtubule depolymerization"/>
    <property type="evidence" value="ECO:0007669"/>
    <property type="project" value="UniProtKB-ARBA"/>
</dbReference>
<dbReference type="SMART" id="SM00150">
    <property type="entry name" value="SPEC"/>
    <property type="match status" value="19"/>
</dbReference>
<dbReference type="GO" id="GO:0051693">
    <property type="term" value="P:actin filament capping"/>
    <property type="evidence" value="ECO:0007669"/>
    <property type="project" value="UniProtKB-KW"/>
</dbReference>
<keyword evidence="7" id="KW-0677">Repeat</keyword>
<evidence type="ECO:0000313" key="13">
    <source>
        <dbReference type="EMBL" id="KAK7065236.1"/>
    </source>
</evidence>
<dbReference type="InterPro" id="IPR036028">
    <property type="entry name" value="SH3-like_dom_sf"/>
</dbReference>
<keyword evidence="6" id="KW-0597">Phosphoprotein</keyword>
<dbReference type="GO" id="GO:0045170">
    <property type="term" value="C:spectrosome"/>
    <property type="evidence" value="ECO:0007669"/>
    <property type="project" value="UniProtKB-ARBA"/>
</dbReference>
<protein>
    <submittedName>
        <fullName evidence="13">Spectrin alpha chain, non-erythrocytic 1</fullName>
    </submittedName>
</protein>
<comment type="subcellular location">
    <subcellularLocation>
        <location evidence="1">Cytoplasm</location>
        <location evidence="1">Cytoskeleton</location>
    </subcellularLocation>
</comment>
<feature type="domain" description="SH3" evidence="12">
    <location>
        <begin position="995"/>
        <end position="1054"/>
    </location>
</feature>
<dbReference type="GO" id="GO:0005856">
    <property type="term" value="C:cytoskeleton"/>
    <property type="evidence" value="ECO:0007669"/>
    <property type="project" value="UniProtKB-SubCell"/>
</dbReference>
<organism evidence="13 14">
    <name type="scientific">Halocaridina rubra</name>
    <name type="common">Hawaiian red shrimp</name>
    <dbReference type="NCBI Taxonomy" id="373956"/>
    <lineage>
        <taxon>Eukaryota</taxon>
        <taxon>Metazoa</taxon>
        <taxon>Ecdysozoa</taxon>
        <taxon>Arthropoda</taxon>
        <taxon>Crustacea</taxon>
        <taxon>Multicrustacea</taxon>
        <taxon>Malacostraca</taxon>
        <taxon>Eumalacostraca</taxon>
        <taxon>Eucarida</taxon>
        <taxon>Decapoda</taxon>
        <taxon>Pleocyemata</taxon>
        <taxon>Caridea</taxon>
        <taxon>Atyoidea</taxon>
        <taxon>Atyidae</taxon>
        <taxon>Halocaridina</taxon>
    </lineage>
</organism>
<feature type="coiled-coil region" evidence="11">
    <location>
        <begin position="1917"/>
        <end position="1948"/>
    </location>
</feature>
<dbReference type="EMBL" id="JAXCGZ010020841">
    <property type="protein sequence ID" value="KAK7065236.1"/>
    <property type="molecule type" value="Genomic_DNA"/>
</dbReference>
<dbReference type="Pfam" id="PF00435">
    <property type="entry name" value="Spectrin"/>
    <property type="match status" value="19"/>
</dbReference>
<evidence type="ECO:0000256" key="9">
    <source>
        <dbReference type="ARBA" id="ARBA00023212"/>
    </source>
</evidence>
<dbReference type="Gene3D" id="1.20.58.60">
    <property type="match status" value="18"/>
</dbReference>
<dbReference type="InterPro" id="IPR018159">
    <property type="entry name" value="Spectrin/alpha-actinin"/>
</dbReference>
<dbReference type="FunFam" id="1.20.58.60:FF:000020">
    <property type="entry name" value="Spectrin alpha chain, non-erythrocytic 1"/>
    <property type="match status" value="6"/>
</dbReference>
<evidence type="ECO:0000256" key="8">
    <source>
        <dbReference type="ARBA" id="ARBA00023203"/>
    </source>
</evidence>
<feature type="coiled-coil region" evidence="11">
    <location>
        <begin position="1126"/>
        <end position="1193"/>
    </location>
</feature>
<feature type="coiled-coil region" evidence="11">
    <location>
        <begin position="1772"/>
        <end position="1799"/>
    </location>
</feature>
<keyword evidence="5" id="KW-0963">Cytoplasm</keyword>
<dbReference type="CDD" id="cd00176">
    <property type="entry name" value="SPEC"/>
    <property type="match status" value="11"/>
</dbReference>
<dbReference type="GO" id="GO:0003779">
    <property type="term" value="F:actin binding"/>
    <property type="evidence" value="ECO:0007669"/>
    <property type="project" value="UniProtKB-KW"/>
</dbReference>
<evidence type="ECO:0000313" key="14">
    <source>
        <dbReference type="Proteomes" id="UP001381693"/>
    </source>
</evidence>
<keyword evidence="14" id="KW-1185">Reference proteome</keyword>
<evidence type="ECO:0000256" key="7">
    <source>
        <dbReference type="ARBA" id="ARBA00022737"/>
    </source>
</evidence>
<evidence type="ECO:0000259" key="12">
    <source>
        <dbReference type="PROSITE" id="PS50002"/>
    </source>
</evidence>
<keyword evidence="9" id="KW-0206">Cytoskeleton</keyword>
<evidence type="ECO:0000256" key="4">
    <source>
        <dbReference type="ARBA" id="ARBA00022467"/>
    </source>
</evidence>
<dbReference type="FunFam" id="1.20.58.60:FF:000017">
    <property type="entry name" value="Spectrin alpha chain, non-erythrocytic 1"/>
    <property type="match status" value="2"/>
</dbReference>
<feature type="coiled-coil region" evidence="11">
    <location>
        <begin position="1666"/>
        <end position="1739"/>
    </location>
</feature>
<accession>A0AAN8WFS1</accession>
<dbReference type="GO" id="GO:0045169">
    <property type="term" value="C:fusome"/>
    <property type="evidence" value="ECO:0007669"/>
    <property type="project" value="UniProtKB-ARBA"/>
</dbReference>
<keyword evidence="3 10" id="KW-0728">SH3 domain</keyword>
<proteinExistence type="inferred from homology"/>
<comment type="similarity">
    <text evidence="2">Belongs to the spectrin family.</text>
</comment>
<feature type="coiled-coil region" evidence="11">
    <location>
        <begin position="1240"/>
        <end position="1267"/>
    </location>
</feature>
<evidence type="ECO:0000256" key="5">
    <source>
        <dbReference type="ARBA" id="ARBA00022490"/>
    </source>
</evidence>
<name>A0AAN8WFS1_HALRR</name>
<evidence type="ECO:0000256" key="10">
    <source>
        <dbReference type="PROSITE-ProRule" id="PRU00192"/>
    </source>
</evidence>
<dbReference type="SMART" id="SM00326">
    <property type="entry name" value="SH3"/>
    <property type="match status" value="1"/>
</dbReference>
<gene>
    <name evidence="13" type="primary">SPTAN1_2</name>
    <name evidence="13" type="ORF">SK128_013237</name>
</gene>
<comment type="caution">
    <text evidence="13">The sequence shown here is derived from an EMBL/GenBank/DDBJ whole genome shotgun (WGS) entry which is preliminary data.</text>
</comment>
<evidence type="ECO:0000256" key="2">
    <source>
        <dbReference type="ARBA" id="ARBA00006826"/>
    </source>
</evidence>
<evidence type="ECO:0000256" key="3">
    <source>
        <dbReference type="ARBA" id="ARBA00022443"/>
    </source>
</evidence>
<evidence type="ECO:0000256" key="1">
    <source>
        <dbReference type="ARBA" id="ARBA00004245"/>
    </source>
</evidence>
<dbReference type="PANTHER" id="PTHR11915">
    <property type="entry name" value="SPECTRIN/FILAMIN RELATED CYTOSKELETAL PROTEIN"/>
    <property type="match status" value="1"/>
</dbReference>
<keyword evidence="11" id="KW-0175">Coiled coil</keyword>
<dbReference type="InterPro" id="IPR002017">
    <property type="entry name" value="Spectrin_repeat"/>
</dbReference>
<dbReference type="GO" id="GO:0048790">
    <property type="term" value="P:maintenance of presynaptic active zone structure"/>
    <property type="evidence" value="ECO:0007669"/>
    <property type="project" value="UniProtKB-ARBA"/>
</dbReference>
<dbReference type="GO" id="GO:0008017">
    <property type="term" value="F:microtubule binding"/>
    <property type="evidence" value="ECO:0007669"/>
    <property type="project" value="UniProtKB-ARBA"/>
</dbReference>
<evidence type="ECO:0000256" key="11">
    <source>
        <dbReference type="SAM" id="Coils"/>
    </source>
</evidence>
<dbReference type="Pfam" id="PF00018">
    <property type="entry name" value="SH3_1"/>
    <property type="match status" value="1"/>
</dbReference>
<dbReference type="InterPro" id="IPR001452">
    <property type="entry name" value="SH3_domain"/>
</dbReference>
<dbReference type="PROSITE" id="PS50002">
    <property type="entry name" value="SH3"/>
    <property type="match status" value="1"/>
</dbReference>
<keyword evidence="4" id="KW-0117">Actin capping</keyword>
<dbReference type="Proteomes" id="UP001381693">
    <property type="component" value="Unassembled WGS sequence"/>
</dbReference>
<dbReference type="GO" id="GO:0031594">
    <property type="term" value="C:neuromuscular junction"/>
    <property type="evidence" value="ECO:0007669"/>
    <property type="project" value="UniProtKB-ARBA"/>
</dbReference>
<keyword evidence="8" id="KW-0009">Actin-binding</keyword>
<dbReference type="SUPFAM" id="SSF50044">
    <property type="entry name" value="SH3-domain"/>
    <property type="match status" value="1"/>
</dbReference>
<dbReference type="Gene3D" id="2.30.30.40">
    <property type="entry name" value="SH3 Domains"/>
    <property type="match status" value="1"/>
</dbReference>